<sequence>MCSDPVEVCDRLHMQSKKLLIAMVGLQGPIHLASPIRTPKTDVPLAFCICQLVGPEEVSPLH</sequence>
<reference evidence="1 2" key="1">
    <citation type="submission" date="2019-05" db="EMBL/GenBank/DDBJ databases">
        <title>Another draft genome of Portunus trituberculatus and its Hox gene families provides insights of decapod evolution.</title>
        <authorList>
            <person name="Jeong J.-H."/>
            <person name="Song I."/>
            <person name="Kim S."/>
            <person name="Choi T."/>
            <person name="Kim D."/>
            <person name="Ryu S."/>
            <person name="Kim W."/>
        </authorList>
    </citation>
    <scope>NUCLEOTIDE SEQUENCE [LARGE SCALE GENOMIC DNA]</scope>
    <source>
        <tissue evidence="1">Muscle</tissue>
    </source>
</reference>
<evidence type="ECO:0000313" key="2">
    <source>
        <dbReference type="Proteomes" id="UP000324222"/>
    </source>
</evidence>
<dbReference type="Proteomes" id="UP000324222">
    <property type="component" value="Unassembled WGS sequence"/>
</dbReference>
<keyword evidence="2" id="KW-1185">Reference proteome</keyword>
<dbReference type="AlphaFoldDB" id="A0A5B7CQZ1"/>
<evidence type="ECO:0000313" key="1">
    <source>
        <dbReference type="EMBL" id="MPC12237.1"/>
    </source>
</evidence>
<accession>A0A5B7CQZ1</accession>
<proteinExistence type="predicted"/>
<dbReference type="EMBL" id="VSRR010000205">
    <property type="protein sequence ID" value="MPC12237.1"/>
    <property type="molecule type" value="Genomic_DNA"/>
</dbReference>
<protein>
    <submittedName>
        <fullName evidence="1">Uncharacterized protein</fullName>
    </submittedName>
</protein>
<name>A0A5B7CQZ1_PORTR</name>
<gene>
    <name evidence="1" type="ORF">E2C01_004917</name>
</gene>
<comment type="caution">
    <text evidence="1">The sequence shown here is derived from an EMBL/GenBank/DDBJ whole genome shotgun (WGS) entry which is preliminary data.</text>
</comment>
<organism evidence="1 2">
    <name type="scientific">Portunus trituberculatus</name>
    <name type="common">Swimming crab</name>
    <name type="synonym">Neptunus trituberculatus</name>
    <dbReference type="NCBI Taxonomy" id="210409"/>
    <lineage>
        <taxon>Eukaryota</taxon>
        <taxon>Metazoa</taxon>
        <taxon>Ecdysozoa</taxon>
        <taxon>Arthropoda</taxon>
        <taxon>Crustacea</taxon>
        <taxon>Multicrustacea</taxon>
        <taxon>Malacostraca</taxon>
        <taxon>Eumalacostraca</taxon>
        <taxon>Eucarida</taxon>
        <taxon>Decapoda</taxon>
        <taxon>Pleocyemata</taxon>
        <taxon>Brachyura</taxon>
        <taxon>Eubrachyura</taxon>
        <taxon>Portunoidea</taxon>
        <taxon>Portunidae</taxon>
        <taxon>Portuninae</taxon>
        <taxon>Portunus</taxon>
    </lineage>
</organism>